<keyword evidence="5" id="KW-0862">Zinc</keyword>
<dbReference type="Gene3D" id="2.60.40.150">
    <property type="entry name" value="C2 domain"/>
    <property type="match status" value="2"/>
</dbReference>
<proteinExistence type="predicted"/>
<evidence type="ECO:0000313" key="10">
    <source>
        <dbReference type="Ensembl" id="ENSTRUP00000064967.1"/>
    </source>
</evidence>
<dbReference type="SUPFAM" id="SSF50729">
    <property type="entry name" value="PH domain-like"/>
    <property type="match status" value="1"/>
</dbReference>
<dbReference type="PROSITE" id="PS51113">
    <property type="entry name" value="ZF_BTK"/>
    <property type="match status" value="1"/>
</dbReference>
<evidence type="ECO:0000259" key="9">
    <source>
        <dbReference type="PROSITE" id="PS50018"/>
    </source>
</evidence>
<dbReference type="Pfam" id="PF00779">
    <property type="entry name" value="BTK"/>
    <property type="match status" value="1"/>
</dbReference>
<organism evidence="10 11">
    <name type="scientific">Takifugu rubripes</name>
    <name type="common">Japanese pufferfish</name>
    <name type="synonym">Fugu rubripes</name>
    <dbReference type="NCBI Taxonomy" id="31033"/>
    <lineage>
        <taxon>Eukaryota</taxon>
        <taxon>Metazoa</taxon>
        <taxon>Chordata</taxon>
        <taxon>Craniata</taxon>
        <taxon>Vertebrata</taxon>
        <taxon>Euteleostomi</taxon>
        <taxon>Actinopterygii</taxon>
        <taxon>Neopterygii</taxon>
        <taxon>Teleostei</taxon>
        <taxon>Neoteleostei</taxon>
        <taxon>Acanthomorphata</taxon>
        <taxon>Eupercaria</taxon>
        <taxon>Tetraodontiformes</taxon>
        <taxon>Tetradontoidea</taxon>
        <taxon>Tetraodontidae</taxon>
        <taxon>Takifugu</taxon>
    </lineage>
</organism>
<dbReference type="SUPFAM" id="SSF49562">
    <property type="entry name" value="C2 domain (Calcium/lipid-binding domain, CaLB)"/>
    <property type="match status" value="2"/>
</dbReference>
<dbReference type="GO" id="GO:0071277">
    <property type="term" value="P:cellular response to calcium ion"/>
    <property type="evidence" value="ECO:0007669"/>
    <property type="project" value="InterPro"/>
</dbReference>
<dbReference type="InterPro" id="IPR011993">
    <property type="entry name" value="PH-like_dom_sf"/>
</dbReference>
<dbReference type="InterPro" id="IPR001936">
    <property type="entry name" value="RasGAP_dom"/>
</dbReference>
<accession>A0A674MV94</accession>
<dbReference type="InterPro" id="IPR008936">
    <property type="entry name" value="Rho_GTPase_activation_prot"/>
</dbReference>
<dbReference type="SMART" id="SM00239">
    <property type="entry name" value="C2"/>
    <property type="match status" value="2"/>
</dbReference>
<evidence type="ECO:0000313" key="11">
    <source>
        <dbReference type="Proteomes" id="UP000005226"/>
    </source>
</evidence>
<feature type="domain" description="PH" evidence="7">
    <location>
        <begin position="544"/>
        <end position="651"/>
    </location>
</feature>
<dbReference type="Gene3D" id="2.30.29.30">
    <property type="entry name" value="Pleckstrin-homology domain (PH domain)/Phosphotyrosine-binding domain (PTB)"/>
    <property type="match status" value="1"/>
</dbReference>
<dbReference type="GO" id="GO:0008270">
    <property type="term" value="F:zinc ion binding"/>
    <property type="evidence" value="ECO:0007669"/>
    <property type="project" value="UniProtKB-KW"/>
</dbReference>
<keyword evidence="1" id="KW-0343">GTPase activation</keyword>
<dbReference type="PANTHER" id="PTHR10194:SF3">
    <property type="entry name" value="RASGAP-ACTIVATING-LIKE PROTEIN 1"/>
    <property type="match status" value="1"/>
</dbReference>
<name>A0A674MV94_TAKRU</name>
<keyword evidence="11" id="KW-1185">Reference proteome</keyword>
<evidence type="ECO:0000256" key="4">
    <source>
        <dbReference type="ARBA" id="ARBA00022771"/>
    </source>
</evidence>
<protein>
    <submittedName>
        <fullName evidence="10">RAS protein activator like 1</fullName>
    </submittedName>
</protein>
<dbReference type="SUPFAM" id="SSF48350">
    <property type="entry name" value="GTPase activation domain, GAP"/>
    <property type="match status" value="1"/>
</dbReference>
<dbReference type="CDD" id="cd05135">
    <property type="entry name" value="RasGAP_RASAL"/>
    <property type="match status" value="1"/>
</dbReference>
<keyword evidence="4 6" id="KW-0863">Zinc-finger</keyword>
<reference evidence="10" key="2">
    <citation type="submission" date="2025-08" db="UniProtKB">
        <authorList>
            <consortium name="Ensembl"/>
        </authorList>
    </citation>
    <scope>IDENTIFICATION</scope>
</reference>
<evidence type="ECO:0000256" key="2">
    <source>
        <dbReference type="ARBA" id="ARBA00022723"/>
    </source>
</evidence>
<dbReference type="PANTHER" id="PTHR10194">
    <property type="entry name" value="RAS GTPASE-ACTIVATING PROTEINS"/>
    <property type="match status" value="1"/>
</dbReference>
<dbReference type="SMART" id="SM00323">
    <property type="entry name" value="RasGAP"/>
    <property type="match status" value="1"/>
</dbReference>
<dbReference type="FunFam" id="2.30.29.30:FF:000283">
    <property type="entry name" value="Ras GTPase-activating protein 4 isoform 1"/>
    <property type="match status" value="1"/>
</dbReference>
<dbReference type="GO" id="GO:0046580">
    <property type="term" value="P:negative regulation of Ras protein signal transduction"/>
    <property type="evidence" value="ECO:0007669"/>
    <property type="project" value="InterPro"/>
</dbReference>
<dbReference type="GO" id="GO:0005096">
    <property type="term" value="F:GTPase activator activity"/>
    <property type="evidence" value="ECO:0007669"/>
    <property type="project" value="UniProtKB-KW"/>
</dbReference>
<dbReference type="SMART" id="SM00233">
    <property type="entry name" value="PH"/>
    <property type="match status" value="1"/>
</dbReference>
<dbReference type="Pfam" id="PF00168">
    <property type="entry name" value="C2"/>
    <property type="match status" value="2"/>
</dbReference>
<dbReference type="AlphaFoldDB" id="A0A674MV94"/>
<keyword evidence="2" id="KW-0479">Metal-binding</keyword>
<evidence type="ECO:0000256" key="3">
    <source>
        <dbReference type="ARBA" id="ARBA00022737"/>
    </source>
</evidence>
<dbReference type="Ensembl" id="ENSTRUT00000072438.1">
    <property type="protein sequence ID" value="ENSTRUP00000064967.1"/>
    <property type="gene ID" value="ENSTRUG00000006574.3"/>
</dbReference>
<dbReference type="InterPro" id="IPR001562">
    <property type="entry name" value="Znf_Btk_motif"/>
</dbReference>
<dbReference type="Proteomes" id="UP000005226">
    <property type="component" value="Chromosome 21"/>
</dbReference>
<evidence type="ECO:0000256" key="1">
    <source>
        <dbReference type="ARBA" id="ARBA00022468"/>
    </source>
</evidence>
<gene>
    <name evidence="10" type="primary">rasal1</name>
</gene>
<dbReference type="GeneTree" id="ENSGT00940000158715"/>
<dbReference type="PROSITE" id="PS00509">
    <property type="entry name" value="RAS_GTPASE_ACTIV_1"/>
    <property type="match status" value="1"/>
</dbReference>
<dbReference type="InterPro" id="IPR000008">
    <property type="entry name" value="C2_dom"/>
</dbReference>
<dbReference type="InterPro" id="IPR035892">
    <property type="entry name" value="C2_domain_sf"/>
</dbReference>
<evidence type="ECO:0000256" key="5">
    <source>
        <dbReference type="ARBA" id="ARBA00022833"/>
    </source>
</evidence>
<evidence type="ECO:0000256" key="6">
    <source>
        <dbReference type="PROSITE-ProRule" id="PRU00432"/>
    </source>
</evidence>
<dbReference type="PROSITE" id="PS50018">
    <property type="entry name" value="RAS_GTPASE_ACTIV_2"/>
    <property type="match status" value="1"/>
</dbReference>
<evidence type="ECO:0000259" key="7">
    <source>
        <dbReference type="PROSITE" id="PS50003"/>
    </source>
</evidence>
<feature type="domain" description="C2" evidence="8">
    <location>
        <begin position="1"/>
        <end position="105"/>
    </location>
</feature>
<dbReference type="Pfam" id="PF00169">
    <property type="entry name" value="PH"/>
    <property type="match status" value="1"/>
</dbReference>
<reference evidence="10 11" key="1">
    <citation type="journal article" date="2011" name="Genome Biol. Evol.">
        <title>Integration of the genetic map and genome assembly of fugu facilitates insights into distinct features of genome evolution in teleosts and mammals.</title>
        <authorList>
            <person name="Kai W."/>
            <person name="Kikuchi K."/>
            <person name="Tohari S."/>
            <person name="Chew A.K."/>
            <person name="Tay A."/>
            <person name="Fujiwara A."/>
            <person name="Hosoya S."/>
            <person name="Suetake H."/>
            <person name="Naruse K."/>
            <person name="Brenner S."/>
            <person name="Suzuki Y."/>
            <person name="Venkatesh B."/>
        </authorList>
    </citation>
    <scope>NUCLEOTIDE SEQUENCE [LARGE SCALE GENOMIC DNA]</scope>
</reference>
<dbReference type="PROSITE" id="PS50004">
    <property type="entry name" value="C2"/>
    <property type="match status" value="2"/>
</dbReference>
<dbReference type="PROSITE" id="PS50003">
    <property type="entry name" value="PH_DOMAIN"/>
    <property type="match status" value="1"/>
</dbReference>
<dbReference type="GO" id="GO:0035556">
    <property type="term" value="P:intracellular signal transduction"/>
    <property type="evidence" value="ECO:0007669"/>
    <property type="project" value="InterPro"/>
</dbReference>
<dbReference type="InterPro" id="IPR023152">
    <property type="entry name" value="RasGAP_CS"/>
</dbReference>
<sequence>MTKNTSLYFRIVEGRNLPAKDVTGASDPYCIVKVDNEVVARTATVWKNLNPFWGEEYTLHLPMGFHSLSFHVMDEDTIGHDDVIGKITLAKDAIGSQAKGLDSWVNLTRVDPDEEVQGEIHLCLELLKDAEKASVRCKVIEARDLAPRDISGTSDPFARFIFNNHSAETSIIKKTRFPHWDETLELDLDPEELHEDGTITVEVWDWDMVGKNDFLGKIKYRYINKYIYNEYKDGKLGALRLKVRLIEDHILPSVYYQPLIHLLVESVNSSALTLLEEVTTVESRQDVAMTLVKIYLGQGLVVPFLDYLNTREVQHTTDPNTLFRSNSLASKAMEQFMKAVGMPYLHEVLKPIINRIFDEKKYIELDPCKINLNRRRISFKGAMSEEEVRDSSVEMLQDYLSSITESITGSVAQCPPVMRVTFKQLHKRVEEQFTEPENEYLAISGFFFLRFFAPAILTPKLFQLREQHADTRTSRTLLLLAKVQLSVGNLGLQLGQGKEQWMEPLHPIIRLSVAKVKDFLDKLIDIDHDIVSELPQRAVFTSSVTVKEGYLHKFKTEGPQLLSRFAFKKRYFWLTSETLTYAKTPDWQVRSSIPIQCVCAVERVDENAFQQQNVMQLITQNNDRQLHIIYIQCKNVNELNQWMSAIRKVSIYNECMLPSFHPGTHRSGKWTCCLQADRTGCSRTHSVTLGDWSDPLDPDVETQTIFKQLIQGRDKLRSVDKTFLEVVLPGMSAAARLLAVIEDLERAHATFQRRENENDASVITN</sequence>
<feature type="domain" description="C2" evidence="8">
    <location>
        <begin position="116"/>
        <end position="236"/>
    </location>
</feature>
<reference evidence="10" key="3">
    <citation type="submission" date="2025-09" db="UniProtKB">
        <authorList>
            <consortium name="Ensembl"/>
        </authorList>
    </citation>
    <scope>IDENTIFICATION</scope>
</reference>
<feature type="domain" description="Ras-GAP" evidence="9">
    <location>
        <begin position="283"/>
        <end position="489"/>
    </location>
</feature>
<dbReference type="InterPro" id="IPR039360">
    <property type="entry name" value="Ras_GTPase"/>
</dbReference>
<dbReference type="InterPro" id="IPR001849">
    <property type="entry name" value="PH_domain"/>
</dbReference>
<dbReference type="InterPro" id="IPR037776">
    <property type="entry name" value="RASAL_RasGAP"/>
</dbReference>
<dbReference type="Gene3D" id="1.10.506.10">
    <property type="entry name" value="GTPase Activation - p120gap, domain 1"/>
    <property type="match status" value="1"/>
</dbReference>
<dbReference type="Pfam" id="PF00616">
    <property type="entry name" value="RasGAP"/>
    <property type="match status" value="1"/>
</dbReference>
<keyword evidence="3" id="KW-0677">Repeat</keyword>
<evidence type="ECO:0000259" key="8">
    <source>
        <dbReference type="PROSITE" id="PS50004"/>
    </source>
</evidence>